<dbReference type="OrthoDB" id="2290206at2"/>
<dbReference type="InterPro" id="IPR006118">
    <property type="entry name" value="Recombinase_CS"/>
</dbReference>
<dbReference type="PANTHER" id="PTHR30461:SF2">
    <property type="entry name" value="SERINE RECOMBINASE PINE-RELATED"/>
    <property type="match status" value="1"/>
</dbReference>
<evidence type="ECO:0000256" key="2">
    <source>
        <dbReference type="ARBA" id="ARBA00023125"/>
    </source>
</evidence>
<dbReference type="PROSITE" id="PS00397">
    <property type="entry name" value="RECOMBINASES_1"/>
    <property type="match status" value="1"/>
</dbReference>
<protein>
    <submittedName>
        <fullName evidence="7">Resolvase, N-terminal</fullName>
    </submittedName>
</protein>
<keyword evidence="8" id="KW-1185">Reference proteome</keyword>
<accession>A3VEF3</accession>
<keyword evidence="2" id="KW-0238">DNA-binding</keyword>
<gene>
    <name evidence="7" type="ORF">RB2654_09484</name>
</gene>
<dbReference type="EMBL" id="AAMT01000005">
    <property type="protein sequence ID" value="EAQ13291.1"/>
    <property type="molecule type" value="Genomic_DNA"/>
</dbReference>
<evidence type="ECO:0000313" key="7">
    <source>
        <dbReference type="EMBL" id="EAQ13291.1"/>
    </source>
</evidence>
<dbReference type="Gene3D" id="3.40.50.1390">
    <property type="entry name" value="Resolvase, N-terminal catalytic domain"/>
    <property type="match status" value="1"/>
</dbReference>
<feature type="active site" description="O-(5'-phospho-DNA)-serine intermediate" evidence="4 5">
    <location>
        <position position="21"/>
    </location>
</feature>
<evidence type="ECO:0000256" key="4">
    <source>
        <dbReference type="PIRSR" id="PIRSR606118-50"/>
    </source>
</evidence>
<dbReference type="CDD" id="cd00338">
    <property type="entry name" value="Ser_Recombinase"/>
    <property type="match status" value="1"/>
</dbReference>
<dbReference type="SMART" id="SM00857">
    <property type="entry name" value="Resolvase"/>
    <property type="match status" value="1"/>
</dbReference>
<dbReference type="GO" id="GO:0000150">
    <property type="term" value="F:DNA strand exchange activity"/>
    <property type="evidence" value="ECO:0007669"/>
    <property type="project" value="InterPro"/>
</dbReference>
<dbReference type="STRING" id="314271.RB2654_09484"/>
<name>A3VEF3_9RHOB</name>
<dbReference type="RefSeq" id="WP_008330880.1">
    <property type="nucleotide sequence ID" value="NZ_CH902578.1"/>
</dbReference>
<proteinExistence type="predicted"/>
<dbReference type="eggNOG" id="COG1961">
    <property type="taxonomic scope" value="Bacteria"/>
</dbReference>
<dbReference type="SUPFAM" id="SSF53041">
    <property type="entry name" value="Resolvase-like"/>
    <property type="match status" value="1"/>
</dbReference>
<dbReference type="GO" id="GO:0003677">
    <property type="term" value="F:DNA binding"/>
    <property type="evidence" value="ECO:0007669"/>
    <property type="project" value="UniProtKB-KW"/>
</dbReference>
<organism evidence="7 8">
    <name type="scientific">Maritimibacter alkaliphilus HTCC2654</name>
    <dbReference type="NCBI Taxonomy" id="314271"/>
    <lineage>
        <taxon>Bacteria</taxon>
        <taxon>Pseudomonadati</taxon>
        <taxon>Pseudomonadota</taxon>
        <taxon>Alphaproteobacteria</taxon>
        <taxon>Rhodobacterales</taxon>
        <taxon>Roseobacteraceae</taxon>
        <taxon>Maritimibacter</taxon>
    </lineage>
</organism>
<keyword evidence="3" id="KW-0233">DNA recombination</keyword>
<feature type="domain" description="Resolvase/invertase-type recombinase catalytic" evidence="6">
    <location>
        <begin position="13"/>
        <end position="161"/>
    </location>
</feature>
<dbReference type="HOGENOM" id="CLU_1056915_0_0_5"/>
<evidence type="ECO:0000256" key="5">
    <source>
        <dbReference type="PROSITE-ProRule" id="PRU10137"/>
    </source>
</evidence>
<comment type="caution">
    <text evidence="7">The sequence shown here is derived from an EMBL/GenBank/DDBJ whole genome shotgun (WGS) entry which is preliminary data.</text>
</comment>
<sequence>MKMSKSETDLGKLAVGYARVSTTGQGDKGTSLEAQRRAIRTFSDHMGYRLIEVFEDAASGAHEKSFNMRPNLNHALDCMKENDAILVVYDWDRFSRYRGVPEQLKKRGISKDRVLCVKSGEDLRRASEAAVFERASFDREMISRRTKDGMAAKKRAGETFGNPDIKNVQASGVKAYSAKADRVVHEIVEHIRRGTLDDKDSCGVVAKKLNAAGLLTAHDKSWNKDRVKGPLRKARALIKAEQSSESDDIDEEGYEHEITFGMF</sequence>
<reference evidence="7 8" key="1">
    <citation type="journal article" date="2010" name="J. Bacteriol.">
        <title>Genome sequences of Pelagibaca bermudensis HTCC2601T and Maritimibacter alkaliphilus HTCC2654T, the type strains of two marine Roseobacter genera.</title>
        <authorList>
            <person name="Thrash J.C."/>
            <person name="Cho J.C."/>
            <person name="Ferriera S."/>
            <person name="Johnson J."/>
            <person name="Vergin K.L."/>
            <person name="Giovannoni S.J."/>
        </authorList>
    </citation>
    <scope>NUCLEOTIDE SEQUENCE [LARGE SCALE GENOMIC DNA]</scope>
    <source>
        <strain evidence="7 8">HTCC2654</strain>
    </source>
</reference>
<dbReference type="InterPro" id="IPR006119">
    <property type="entry name" value="Resolv_N"/>
</dbReference>
<evidence type="ECO:0000256" key="3">
    <source>
        <dbReference type="ARBA" id="ARBA00023172"/>
    </source>
</evidence>
<keyword evidence="1" id="KW-0229">DNA integration</keyword>
<dbReference type="PANTHER" id="PTHR30461">
    <property type="entry name" value="DNA-INVERTASE FROM LAMBDOID PROPHAGE"/>
    <property type="match status" value="1"/>
</dbReference>
<dbReference type="InterPro" id="IPR050639">
    <property type="entry name" value="SSR_resolvase"/>
</dbReference>
<dbReference type="AlphaFoldDB" id="A3VEF3"/>
<dbReference type="Proteomes" id="UP000002931">
    <property type="component" value="Unassembled WGS sequence"/>
</dbReference>
<dbReference type="GO" id="GO:0015074">
    <property type="term" value="P:DNA integration"/>
    <property type="evidence" value="ECO:0007669"/>
    <property type="project" value="UniProtKB-KW"/>
</dbReference>
<dbReference type="InterPro" id="IPR036162">
    <property type="entry name" value="Resolvase-like_N_sf"/>
</dbReference>
<evidence type="ECO:0000256" key="1">
    <source>
        <dbReference type="ARBA" id="ARBA00022908"/>
    </source>
</evidence>
<dbReference type="Pfam" id="PF00239">
    <property type="entry name" value="Resolvase"/>
    <property type="match status" value="1"/>
</dbReference>
<evidence type="ECO:0000313" key="8">
    <source>
        <dbReference type="Proteomes" id="UP000002931"/>
    </source>
</evidence>
<evidence type="ECO:0000259" key="6">
    <source>
        <dbReference type="PROSITE" id="PS51736"/>
    </source>
</evidence>
<dbReference type="PROSITE" id="PS51736">
    <property type="entry name" value="RECOMBINASES_3"/>
    <property type="match status" value="1"/>
</dbReference>